<dbReference type="Gene3D" id="1.10.10.10">
    <property type="entry name" value="Winged helix-like DNA-binding domain superfamily/Winged helix DNA-binding domain"/>
    <property type="match status" value="1"/>
</dbReference>
<dbReference type="InterPro" id="IPR036388">
    <property type="entry name" value="WH-like_DNA-bd_sf"/>
</dbReference>
<accession>A0ABR7VH33</accession>
<proteinExistence type="inferred from homology"/>
<evidence type="ECO:0000313" key="5">
    <source>
        <dbReference type="Proteomes" id="UP000621631"/>
    </source>
</evidence>
<dbReference type="SUPFAM" id="SSF46785">
    <property type="entry name" value="Winged helix' DNA-binding domain"/>
    <property type="match status" value="1"/>
</dbReference>
<dbReference type="Proteomes" id="UP000621631">
    <property type="component" value="Unassembled WGS sequence"/>
</dbReference>
<sequence>MKSLEHWNTEQVKQHNRSLVLKMIYKNGPISKADISKNTNLTFATIGNITAELLKIKALKVAGYGESNGGRKPVLYEFNWENYYVIALDIGVTKVSAGLVNFKGVIYERYSISMTDFNYQTTFIEKVYKVIDQLLSETKIEISKIAGIGVSAPGPIDEDGSQILSPPNLQGVENVNLKDQLQQRYNLITILEKDANAAALAEQWFGEVNKNENILYIFADQGIGGGMIVDSRTYRGFKNGAGEIGHISIDPDGPRCNCGNFGCLEAVASGLSIITRIKKEIRRGGRSSLTDLYLNDEDALTLETIMEHGENGDELVLKILEETGRYLGIGVTNAINFFAPKMVIFGGQLVELYPEIVQISENIAKSRAFSTSAKDIKFVKSSFGECSGLMGAASIIQQLLFDSPGNTLIKL</sequence>
<name>A0ABR7VH33_VIRHA</name>
<evidence type="ECO:0000256" key="2">
    <source>
        <dbReference type="ARBA" id="ARBA00006479"/>
    </source>
</evidence>
<keyword evidence="3" id="KW-0859">Xylose metabolism</keyword>
<dbReference type="Gene3D" id="3.30.420.40">
    <property type="match status" value="2"/>
</dbReference>
<evidence type="ECO:0000313" key="4">
    <source>
        <dbReference type="EMBL" id="MBD1221263.1"/>
    </source>
</evidence>
<dbReference type="PANTHER" id="PTHR18964">
    <property type="entry name" value="ROK (REPRESSOR, ORF, KINASE) FAMILY"/>
    <property type="match status" value="1"/>
</dbReference>
<dbReference type="SUPFAM" id="SSF53067">
    <property type="entry name" value="Actin-like ATPase domain"/>
    <property type="match status" value="1"/>
</dbReference>
<dbReference type="InterPro" id="IPR036390">
    <property type="entry name" value="WH_DNA-bd_sf"/>
</dbReference>
<comment type="caution">
    <text evidence="4">The sequence shown here is derived from an EMBL/GenBank/DDBJ whole genome shotgun (WGS) entry which is preliminary data.</text>
</comment>
<comment type="function">
    <text evidence="1">Transcriptional repressor of xylose-utilizing enzymes.</text>
</comment>
<evidence type="ECO:0000256" key="1">
    <source>
        <dbReference type="ARBA" id="ARBA00002486"/>
    </source>
</evidence>
<protein>
    <submittedName>
        <fullName evidence="4">ROK family protein</fullName>
    </submittedName>
</protein>
<dbReference type="PANTHER" id="PTHR18964:SF149">
    <property type="entry name" value="BIFUNCTIONAL UDP-N-ACETYLGLUCOSAMINE 2-EPIMERASE_N-ACETYLMANNOSAMINE KINASE"/>
    <property type="match status" value="1"/>
</dbReference>
<keyword evidence="5" id="KW-1185">Reference proteome</keyword>
<comment type="similarity">
    <text evidence="2">Belongs to the ROK (NagC/XylR) family.</text>
</comment>
<keyword evidence="3" id="KW-0119">Carbohydrate metabolism</keyword>
<dbReference type="EMBL" id="JACWEZ010000001">
    <property type="protein sequence ID" value="MBD1221263.1"/>
    <property type="molecule type" value="Genomic_DNA"/>
</dbReference>
<dbReference type="RefSeq" id="WP_189776635.1">
    <property type="nucleotide sequence ID" value="NZ_JACWEZ010000001.1"/>
</dbReference>
<gene>
    <name evidence="4" type="ORF">IC602_01390</name>
</gene>
<organism evidence="4 5">
    <name type="scientific">Virgibacillus halodenitrificans</name>
    <name type="common">Bacillus halodenitrificans</name>
    <dbReference type="NCBI Taxonomy" id="1482"/>
    <lineage>
        <taxon>Bacteria</taxon>
        <taxon>Bacillati</taxon>
        <taxon>Bacillota</taxon>
        <taxon>Bacilli</taxon>
        <taxon>Bacillales</taxon>
        <taxon>Bacillaceae</taxon>
        <taxon>Virgibacillus</taxon>
    </lineage>
</organism>
<dbReference type="InterPro" id="IPR000600">
    <property type="entry name" value="ROK"/>
</dbReference>
<dbReference type="InterPro" id="IPR043129">
    <property type="entry name" value="ATPase_NBD"/>
</dbReference>
<evidence type="ECO:0000256" key="3">
    <source>
        <dbReference type="ARBA" id="ARBA00022629"/>
    </source>
</evidence>
<dbReference type="Pfam" id="PF00480">
    <property type="entry name" value="ROK"/>
    <property type="match status" value="1"/>
</dbReference>
<reference evidence="4 5" key="1">
    <citation type="submission" date="2020-09" db="EMBL/GenBank/DDBJ databases">
        <title>Draft Genome Sequences of Oil-Oxidizing Bacteria Halomonas titanicae, Marinobacter lutaoensis, and Virgibacillus halodenitrificans Isolated from Highly Saline Environments.</title>
        <authorList>
            <person name="Grouzdev D.S."/>
            <person name="Sokolova D.S."/>
            <person name="Semenova E.M."/>
            <person name="Borzenkov I.A."/>
            <person name="Bidzhieva S.K."/>
            <person name="Poltaraus A.B."/>
            <person name="Nazina T.N."/>
        </authorList>
    </citation>
    <scope>NUCLEOTIDE SEQUENCE [LARGE SCALE GENOMIC DNA]</scope>
    <source>
        <strain evidence="4 5">VKM B-3472D</strain>
    </source>
</reference>